<dbReference type="Proteomes" id="UP000305778">
    <property type="component" value="Unassembled WGS sequence"/>
</dbReference>
<dbReference type="InterPro" id="IPR051122">
    <property type="entry name" value="SDR_DHRS6-like"/>
</dbReference>
<dbReference type="Pfam" id="PF13561">
    <property type="entry name" value="adh_short_C2"/>
    <property type="match status" value="1"/>
</dbReference>
<dbReference type="InterPro" id="IPR036291">
    <property type="entry name" value="NAD(P)-bd_dom_sf"/>
</dbReference>
<name>A0A4U0S0E5_9ACTN</name>
<accession>A0A4U0S0E5</accession>
<dbReference type="AlphaFoldDB" id="A0A4U0S0E5"/>
<keyword evidence="4" id="KW-1185">Reference proteome</keyword>
<evidence type="ECO:0000256" key="2">
    <source>
        <dbReference type="ARBA" id="ARBA00023002"/>
    </source>
</evidence>
<dbReference type="GO" id="GO:0016491">
    <property type="term" value="F:oxidoreductase activity"/>
    <property type="evidence" value="ECO:0007669"/>
    <property type="project" value="UniProtKB-KW"/>
</dbReference>
<protein>
    <submittedName>
        <fullName evidence="3">SDR family oxidoreductase</fullName>
    </submittedName>
</protein>
<evidence type="ECO:0000313" key="3">
    <source>
        <dbReference type="EMBL" id="TKA02222.1"/>
    </source>
</evidence>
<comment type="similarity">
    <text evidence="1">Belongs to the short-chain dehydrogenases/reductases (SDR) family.</text>
</comment>
<dbReference type="SUPFAM" id="SSF51735">
    <property type="entry name" value="NAD(P)-binding Rossmann-fold domains"/>
    <property type="match status" value="1"/>
</dbReference>
<dbReference type="RefSeq" id="WP_136728805.1">
    <property type="nucleotide sequence ID" value="NZ_SUMC01000062.1"/>
</dbReference>
<gene>
    <name evidence="3" type="ORF">FCI23_38415</name>
</gene>
<dbReference type="PANTHER" id="PTHR43477:SF1">
    <property type="entry name" value="DIHYDROANTICAPSIN 7-DEHYDROGENASE"/>
    <property type="match status" value="1"/>
</dbReference>
<dbReference type="PRINTS" id="PR00081">
    <property type="entry name" value="GDHRDH"/>
</dbReference>
<evidence type="ECO:0000256" key="1">
    <source>
        <dbReference type="ARBA" id="ARBA00006484"/>
    </source>
</evidence>
<proteinExistence type="inferred from homology"/>
<dbReference type="EMBL" id="SUMC01000062">
    <property type="protein sequence ID" value="TKA02222.1"/>
    <property type="molecule type" value="Genomic_DNA"/>
</dbReference>
<comment type="caution">
    <text evidence="3">The sequence shown here is derived from an EMBL/GenBank/DDBJ whole genome shotgun (WGS) entry which is preliminary data.</text>
</comment>
<sequence>MALSGQRIVIIGGSSGMGLATARAAAAAGAAVTIASSDQGRLKAALAQLPDTCEGAVVNTRDEADVAALFARVGELDHVVYTAGDTVRPQPLADLPLDAARELFEVRFWGAVATVKHAARRVRPGGSIVLTSGTVAVRPAPGTALAAGAAAATEGLTRGLAAELAPVRVNAVRPGAIRTPLWDPVPEPQRAALFATLADRTLTKSIGEADQIAAAHLYLMKNRFVTGTVLTVDGGAILAGS</sequence>
<dbReference type="OrthoDB" id="9806974at2"/>
<organism evidence="3 4">
    <name type="scientific">Actinacidiphila oryziradicis</name>
    <dbReference type="NCBI Taxonomy" id="2571141"/>
    <lineage>
        <taxon>Bacteria</taxon>
        <taxon>Bacillati</taxon>
        <taxon>Actinomycetota</taxon>
        <taxon>Actinomycetes</taxon>
        <taxon>Kitasatosporales</taxon>
        <taxon>Streptomycetaceae</taxon>
        <taxon>Actinacidiphila</taxon>
    </lineage>
</organism>
<dbReference type="PANTHER" id="PTHR43477">
    <property type="entry name" value="DIHYDROANTICAPSIN 7-DEHYDROGENASE"/>
    <property type="match status" value="1"/>
</dbReference>
<reference evidence="3 4" key="1">
    <citation type="submission" date="2019-04" db="EMBL/GenBank/DDBJ databases">
        <title>Streptomyces oryziradicis sp. nov., a novel actinomycete isolated from rhizosphere soil of rice (Oryza sativa L.).</title>
        <authorList>
            <person name="Li C."/>
        </authorList>
    </citation>
    <scope>NUCLEOTIDE SEQUENCE [LARGE SCALE GENOMIC DNA]</scope>
    <source>
        <strain evidence="3 4">NEAU-C40</strain>
    </source>
</reference>
<dbReference type="InterPro" id="IPR002347">
    <property type="entry name" value="SDR_fam"/>
</dbReference>
<dbReference type="Gene3D" id="3.40.50.720">
    <property type="entry name" value="NAD(P)-binding Rossmann-like Domain"/>
    <property type="match status" value="1"/>
</dbReference>
<evidence type="ECO:0000313" key="4">
    <source>
        <dbReference type="Proteomes" id="UP000305778"/>
    </source>
</evidence>
<keyword evidence="2" id="KW-0560">Oxidoreductase</keyword>